<proteinExistence type="predicted"/>
<reference evidence="1" key="2">
    <citation type="submission" date="2023-05" db="EMBL/GenBank/DDBJ databases">
        <authorList>
            <consortium name="Lawrence Berkeley National Laboratory"/>
            <person name="Steindorff A."/>
            <person name="Hensen N."/>
            <person name="Bonometti L."/>
            <person name="Westerberg I."/>
            <person name="Brannstrom I.O."/>
            <person name="Guillou S."/>
            <person name="Cros-Aarteil S."/>
            <person name="Calhoun S."/>
            <person name="Haridas S."/>
            <person name="Kuo A."/>
            <person name="Mondo S."/>
            <person name="Pangilinan J."/>
            <person name="Riley R."/>
            <person name="Labutti K."/>
            <person name="Andreopoulos B."/>
            <person name="Lipzen A."/>
            <person name="Chen C."/>
            <person name="Yanf M."/>
            <person name="Daum C."/>
            <person name="Ng V."/>
            <person name="Clum A."/>
            <person name="Ohm R."/>
            <person name="Martin F."/>
            <person name="Silar P."/>
            <person name="Natvig D."/>
            <person name="Lalanne C."/>
            <person name="Gautier V."/>
            <person name="Ament-Velasquez S.L."/>
            <person name="Kruys A."/>
            <person name="Hutchinson M.I."/>
            <person name="Powell A.J."/>
            <person name="Barry K."/>
            <person name="Miller A.N."/>
            <person name="Grigoriev I.V."/>
            <person name="Debuchy R."/>
            <person name="Gladieux P."/>
            <person name="Thoren M.H."/>
            <person name="Johannesson H."/>
        </authorList>
    </citation>
    <scope>NUCLEOTIDE SEQUENCE</scope>
    <source>
        <strain evidence="1">CBS 757.83</strain>
    </source>
</reference>
<gene>
    <name evidence="1" type="ORF">N658DRAFT_403318</name>
</gene>
<dbReference type="AlphaFoldDB" id="A0AAN6PQ10"/>
<protein>
    <submittedName>
        <fullName evidence="1">Uncharacterized protein</fullName>
    </submittedName>
</protein>
<accession>A0AAN6PQ10</accession>
<evidence type="ECO:0000313" key="1">
    <source>
        <dbReference type="EMBL" id="KAK4095844.1"/>
    </source>
</evidence>
<dbReference type="Proteomes" id="UP001305647">
    <property type="component" value="Unassembled WGS sequence"/>
</dbReference>
<organism evidence="1 2">
    <name type="scientific">Parathielavia hyrcaniae</name>
    <dbReference type="NCBI Taxonomy" id="113614"/>
    <lineage>
        <taxon>Eukaryota</taxon>
        <taxon>Fungi</taxon>
        <taxon>Dikarya</taxon>
        <taxon>Ascomycota</taxon>
        <taxon>Pezizomycotina</taxon>
        <taxon>Sordariomycetes</taxon>
        <taxon>Sordariomycetidae</taxon>
        <taxon>Sordariales</taxon>
        <taxon>Chaetomiaceae</taxon>
        <taxon>Parathielavia</taxon>
    </lineage>
</organism>
<dbReference type="EMBL" id="MU863773">
    <property type="protein sequence ID" value="KAK4095844.1"/>
    <property type="molecule type" value="Genomic_DNA"/>
</dbReference>
<reference evidence="1" key="1">
    <citation type="journal article" date="2023" name="Mol. Phylogenet. Evol.">
        <title>Genome-scale phylogeny and comparative genomics of the fungal order Sordariales.</title>
        <authorList>
            <person name="Hensen N."/>
            <person name="Bonometti L."/>
            <person name="Westerberg I."/>
            <person name="Brannstrom I.O."/>
            <person name="Guillou S."/>
            <person name="Cros-Aarteil S."/>
            <person name="Calhoun S."/>
            <person name="Haridas S."/>
            <person name="Kuo A."/>
            <person name="Mondo S."/>
            <person name="Pangilinan J."/>
            <person name="Riley R."/>
            <person name="LaButti K."/>
            <person name="Andreopoulos B."/>
            <person name="Lipzen A."/>
            <person name="Chen C."/>
            <person name="Yan M."/>
            <person name="Daum C."/>
            <person name="Ng V."/>
            <person name="Clum A."/>
            <person name="Steindorff A."/>
            <person name="Ohm R.A."/>
            <person name="Martin F."/>
            <person name="Silar P."/>
            <person name="Natvig D.O."/>
            <person name="Lalanne C."/>
            <person name="Gautier V."/>
            <person name="Ament-Velasquez S.L."/>
            <person name="Kruys A."/>
            <person name="Hutchinson M.I."/>
            <person name="Powell A.J."/>
            <person name="Barry K."/>
            <person name="Miller A.N."/>
            <person name="Grigoriev I.V."/>
            <person name="Debuchy R."/>
            <person name="Gladieux P."/>
            <person name="Hiltunen Thoren M."/>
            <person name="Johannesson H."/>
        </authorList>
    </citation>
    <scope>NUCLEOTIDE SEQUENCE</scope>
    <source>
        <strain evidence="1">CBS 757.83</strain>
    </source>
</reference>
<feature type="non-terminal residue" evidence="1">
    <location>
        <position position="1"/>
    </location>
</feature>
<evidence type="ECO:0000313" key="2">
    <source>
        <dbReference type="Proteomes" id="UP001305647"/>
    </source>
</evidence>
<keyword evidence="2" id="KW-1185">Reference proteome</keyword>
<comment type="caution">
    <text evidence="1">The sequence shown here is derived from an EMBL/GenBank/DDBJ whole genome shotgun (WGS) entry which is preliminary data.</text>
</comment>
<name>A0AAN6PQ10_9PEZI</name>
<sequence length="369" mass="39784">SLAKRTGYDLCEADCTLNGVPYPDKHTLQLPQEGYRSEQCPTIVLRDRNNPDPSNILATSKVCLDIVGTNFWFNFTSFPGYTYKSVATSYRVKGNPLADPSTWTSPQLLRGLPGCTPNPSGEGFACKLPFDQVLGVSPDTAAKDQLMGMCPNGDREGLVFWFRFQARVYPTDDHPDNVYYADTDPHGTYSPFEMQYRCTTCVNESTCPPPGEEEPPTDPPPTGAICEAGTAFGYLPGWSVPLNTQSGQGCKRWGWYQPVTRGELQAGLSGPLIMGAGQNDVSKGKNVGTWTAEANSAGSVTVKYDMTPPYVLEDVHVDLGCLPIDKCAPGSYTYSEDGLGGDDKHTAAGIPFPSCGHGARAALIMHAAV</sequence>
<feature type="non-terminal residue" evidence="1">
    <location>
        <position position="369"/>
    </location>
</feature>